<sequence>MIKCTLKVIFAERNIKQREFAQKVGISETTLSSLVNGKQLPTLEVGYRIAEELDLNIMEIWKLNPPS</sequence>
<dbReference type="PROSITE" id="PS50943">
    <property type="entry name" value="HTH_CROC1"/>
    <property type="match status" value="1"/>
</dbReference>
<dbReference type="SUPFAM" id="SSF47413">
    <property type="entry name" value="lambda repressor-like DNA-binding domains"/>
    <property type="match status" value="1"/>
</dbReference>
<dbReference type="CDD" id="cd00093">
    <property type="entry name" value="HTH_XRE"/>
    <property type="match status" value="1"/>
</dbReference>
<name>A0ABY5SC41_9BACL</name>
<proteinExistence type="predicted"/>
<dbReference type="EMBL" id="CP091430">
    <property type="protein sequence ID" value="UVI31229.1"/>
    <property type="molecule type" value="Genomic_DNA"/>
</dbReference>
<feature type="domain" description="HTH cro/C1-type" evidence="1">
    <location>
        <begin position="6"/>
        <end position="60"/>
    </location>
</feature>
<organism evidence="2 3">
    <name type="scientific">Paenibacillus spongiae</name>
    <dbReference type="NCBI Taxonomy" id="2909671"/>
    <lineage>
        <taxon>Bacteria</taxon>
        <taxon>Bacillati</taxon>
        <taxon>Bacillota</taxon>
        <taxon>Bacilli</taxon>
        <taxon>Bacillales</taxon>
        <taxon>Paenibacillaceae</taxon>
        <taxon>Paenibacillus</taxon>
    </lineage>
</organism>
<gene>
    <name evidence="2" type="ORF">L1F29_05130</name>
</gene>
<dbReference type="InterPro" id="IPR001387">
    <property type="entry name" value="Cro/C1-type_HTH"/>
</dbReference>
<evidence type="ECO:0000313" key="3">
    <source>
        <dbReference type="Proteomes" id="UP001057877"/>
    </source>
</evidence>
<dbReference type="Proteomes" id="UP001057877">
    <property type="component" value="Chromosome"/>
</dbReference>
<protein>
    <submittedName>
        <fullName evidence="2">Helix-turn-helix transcriptional regulator</fullName>
    </submittedName>
</protein>
<accession>A0ABY5SC41</accession>
<evidence type="ECO:0000259" key="1">
    <source>
        <dbReference type="PROSITE" id="PS50943"/>
    </source>
</evidence>
<dbReference type="Gene3D" id="1.10.260.40">
    <property type="entry name" value="lambda repressor-like DNA-binding domains"/>
    <property type="match status" value="1"/>
</dbReference>
<evidence type="ECO:0000313" key="2">
    <source>
        <dbReference type="EMBL" id="UVI31229.1"/>
    </source>
</evidence>
<dbReference type="RefSeq" id="WP_258387293.1">
    <property type="nucleotide sequence ID" value="NZ_CP091430.1"/>
</dbReference>
<reference evidence="2" key="1">
    <citation type="submission" date="2022-01" db="EMBL/GenBank/DDBJ databases">
        <title>Paenibacillus spongiae sp. nov., isolated from marine sponge.</title>
        <authorList>
            <person name="Li Z."/>
            <person name="Zhang M."/>
        </authorList>
    </citation>
    <scope>NUCLEOTIDE SEQUENCE</scope>
    <source>
        <strain evidence="2">PHS-Z3</strain>
    </source>
</reference>
<keyword evidence="3" id="KW-1185">Reference proteome</keyword>
<dbReference type="SMART" id="SM00530">
    <property type="entry name" value="HTH_XRE"/>
    <property type="match status" value="1"/>
</dbReference>
<dbReference type="Pfam" id="PF01381">
    <property type="entry name" value="HTH_3"/>
    <property type="match status" value="1"/>
</dbReference>
<dbReference type="InterPro" id="IPR010982">
    <property type="entry name" value="Lambda_DNA-bd_dom_sf"/>
</dbReference>